<feature type="transmembrane region" description="Helical" evidence="5">
    <location>
        <begin position="188"/>
        <end position="207"/>
    </location>
</feature>
<feature type="transmembrane region" description="Helical" evidence="5">
    <location>
        <begin position="219"/>
        <end position="239"/>
    </location>
</feature>
<comment type="caution">
    <text evidence="6">The sequence shown here is derived from an EMBL/GenBank/DDBJ whole genome shotgun (WGS) entry which is preliminary data.</text>
</comment>
<reference evidence="6 7" key="1">
    <citation type="submission" date="2015-09" db="EMBL/GenBank/DDBJ databases">
        <title>Draft genome of a European isolate of the apple canker pathogen Neonectria ditissima.</title>
        <authorList>
            <person name="Gomez-Cortecero A."/>
            <person name="Harrison R.J."/>
            <person name="Armitage A.D."/>
        </authorList>
    </citation>
    <scope>NUCLEOTIDE SEQUENCE [LARGE SCALE GENOMIC DNA]</scope>
    <source>
        <strain evidence="6 7">R09/05</strain>
    </source>
</reference>
<dbReference type="STRING" id="78410.A0A0P7BKD4"/>
<protein>
    <submittedName>
        <fullName evidence="6">Uncharacterized protein</fullName>
    </submittedName>
</protein>
<organism evidence="6 7">
    <name type="scientific">Neonectria ditissima</name>
    <dbReference type="NCBI Taxonomy" id="78410"/>
    <lineage>
        <taxon>Eukaryota</taxon>
        <taxon>Fungi</taxon>
        <taxon>Dikarya</taxon>
        <taxon>Ascomycota</taxon>
        <taxon>Pezizomycotina</taxon>
        <taxon>Sordariomycetes</taxon>
        <taxon>Hypocreomycetidae</taxon>
        <taxon>Hypocreales</taxon>
        <taxon>Nectriaceae</taxon>
        <taxon>Neonectria</taxon>
    </lineage>
</organism>
<name>A0A0P7BKD4_9HYPO</name>
<proteinExistence type="predicted"/>
<dbReference type="GO" id="GO:0016020">
    <property type="term" value="C:membrane"/>
    <property type="evidence" value="ECO:0007669"/>
    <property type="project" value="UniProtKB-SubCell"/>
</dbReference>
<dbReference type="EMBL" id="LKCW01000022">
    <property type="protein sequence ID" value="KPM44205.1"/>
    <property type="molecule type" value="Genomic_DNA"/>
</dbReference>
<evidence type="ECO:0000313" key="6">
    <source>
        <dbReference type="EMBL" id="KPM44205.1"/>
    </source>
</evidence>
<dbReference type="AlphaFoldDB" id="A0A0P7BKD4"/>
<keyword evidence="3 5" id="KW-1133">Transmembrane helix</keyword>
<dbReference type="InterPro" id="IPR002523">
    <property type="entry name" value="MgTranspt_CorA/ZnTranspt_ZntB"/>
</dbReference>
<dbReference type="InterPro" id="IPR045863">
    <property type="entry name" value="CorA_TM1_TM2"/>
</dbReference>
<evidence type="ECO:0000313" key="7">
    <source>
        <dbReference type="Proteomes" id="UP000050424"/>
    </source>
</evidence>
<evidence type="ECO:0000256" key="3">
    <source>
        <dbReference type="ARBA" id="ARBA00022989"/>
    </source>
</evidence>
<evidence type="ECO:0000256" key="1">
    <source>
        <dbReference type="ARBA" id="ARBA00004141"/>
    </source>
</evidence>
<dbReference type="Proteomes" id="UP000050424">
    <property type="component" value="Unassembled WGS sequence"/>
</dbReference>
<keyword evidence="2 5" id="KW-0812">Transmembrane</keyword>
<dbReference type="SUPFAM" id="SSF144083">
    <property type="entry name" value="Magnesium transport protein CorA, transmembrane region"/>
    <property type="match status" value="1"/>
</dbReference>
<keyword evidence="4 5" id="KW-0472">Membrane</keyword>
<evidence type="ECO:0000256" key="4">
    <source>
        <dbReference type="ARBA" id="ARBA00023136"/>
    </source>
</evidence>
<dbReference type="Pfam" id="PF01544">
    <property type="entry name" value="CorA"/>
    <property type="match status" value="1"/>
</dbReference>
<gene>
    <name evidence="6" type="ORF">AK830_g2373</name>
</gene>
<evidence type="ECO:0000256" key="5">
    <source>
        <dbReference type="SAM" id="Phobius"/>
    </source>
</evidence>
<sequence>MDALDAVDAVGAPGPGQRQWEANQNACLLPFQYARFLVPEIAQQDAMYALGDVFRVSAAAEQQFLNLMQSLLDREMEPTLRGPFDGDPMLDLRYYKKIVDEHTTRIAQTLLLLRSRDELNWPRAPAATPQGHEAARFTAMLYRDFAYLHQRAESLSDSLQNSMQSLANNATFQESVKAVANAERVERLTLLATIFLPLTFTCSAFGMNFSAFGQGELSLWIYAPTAAVVITFSFLLWHLGGPRYRLRELLR</sequence>
<accession>A0A0P7BKD4</accession>
<evidence type="ECO:0000256" key="2">
    <source>
        <dbReference type="ARBA" id="ARBA00022692"/>
    </source>
</evidence>
<comment type="subcellular location">
    <subcellularLocation>
        <location evidence="1">Membrane</location>
        <topology evidence="1">Multi-pass membrane protein</topology>
    </subcellularLocation>
</comment>
<dbReference type="Gene3D" id="1.20.58.340">
    <property type="entry name" value="Magnesium transport protein CorA, transmembrane region"/>
    <property type="match status" value="1"/>
</dbReference>
<dbReference type="GO" id="GO:0046873">
    <property type="term" value="F:metal ion transmembrane transporter activity"/>
    <property type="evidence" value="ECO:0007669"/>
    <property type="project" value="InterPro"/>
</dbReference>
<keyword evidence="7" id="KW-1185">Reference proteome</keyword>
<dbReference type="OrthoDB" id="3231000at2759"/>